<dbReference type="InterPro" id="IPR013249">
    <property type="entry name" value="RNA_pol_sigma70_r4_t2"/>
</dbReference>
<dbReference type="InterPro" id="IPR013325">
    <property type="entry name" value="RNA_pol_sigma_r2"/>
</dbReference>
<evidence type="ECO:0000256" key="1">
    <source>
        <dbReference type="ARBA" id="ARBA00010641"/>
    </source>
</evidence>
<evidence type="ECO:0000256" key="3">
    <source>
        <dbReference type="ARBA" id="ARBA00023082"/>
    </source>
</evidence>
<dbReference type="InterPro" id="IPR014284">
    <property type="entry name" value="RNA_pol_sigma-70_dom"/>
</dbReference>
<keyword evidence="4" id="KW-0804">Transcription</keyword>
<feature type="domain" description="RNA polymerase sigma factor 70 region 4 type 2" evidence="6">
    <location>
        <begin position="122"/>
        <end position="167"/>
    </location>
</feature>
<proteinExistence type="inferred from homology"/>
<keyword evidence="8" id="KW-1185">Reference proteome</keyword>
<reference evidence="7 8" key="1">
    <citation type="submission" date="2015-05" db="EMBL/GenBank/DDBJ databases">
        <title>Comparison of genome.</title>
        <authorList>
            <person name="Zheng Z."/>
            <person name="Sun M."/>
        </authorList>
    </citation>
    <scope>NUCLEOTIDE SEQUENCE [LARGE SCALE GENOMIC DNA]</scope>
    <source>
        <strain evidence="7 8">G25-74</strain>
    </source>
</reference>
<dbReference type="SUPFAM" id="SSF88946">
    <property type="entry name" value="Sigma2 domain of RNA polymerase sigma factors"/>
    <property type="match status" value="1"/>
</dbReference>
<dbReference type="PATRIC" id="fig|217031.6.peg.472"/>
<dbReference type="GO" id="GO:0016987">
    <property type="term" value="F:sigma factor activity"/>
    <property type="evidence" value="ECO:0007669"/>
    <property type="project" value="UniProtKB-KW"/>
</dbReference>
<dbReference type="InterPro" id="IPR039425">
    <property type="entry name" value="RNA_pol_sigma-70-like"/>
</dbReference>
<gene>
    <name evidence="7" type="ORF">ABB05_02165</name>
</gene>
<dbReference type="AlphaFoldDB" id="A0A178A928"/>
<evidence type="ECO:0000259" key="6">
    <source>
        <dbReference type="Pfam" id="PF08281"/>
    </source>
</evidence>
<dbReference type="Gene3D" id="1.10.1740.10">
    <property type="match status" value="1"/>
</dbReference>
<keyword evidence="2" id="KW-0805">Transcription regulation</keyword>
<dbReference type="InterPro" id="IPR036388">
    <property type="entry name" value="WH-like_DNA-bd_sf"/>
</dbReference>
<organism evidence="7 8">
    <name type="scientific">Lederbergia galactosidilytica</name>
    <dbReference type="NCBI Taxonomy" id="217031"/>
    <lineage>
        <taxon>Bacteria</taxon>
        <taxon>Bacillati</taxon>
        <taxon>Bacillota</taxon>
        <taxon>Bacilli</taxon>
        <taxon>Bacillales</taxon>
        <taxon>Bacillaceae</taxon>
        <taxon>Lederbergia</taxon>
    </lineage>
</organism>
<dbReference type="PANTHER" id="PTHR43133:SF62">
    <property type="entry name" value="RNA POLYMERASE SIGMA FACTOR SIGZ"/>
    <property type="match status" value="1"/>
</dbReference>
<dbReference type="Gene3D" id="1.10.10.10">
    <property type="entry name" value="Winged helix-like DNA-binding domain superfamily/Winged helix DNA-binding domain"/>
    <property type="match status" value="1"/>
</dbReference>
<evidence type="ECO:0000256" key="2">
    <source>
        <dbReference type="ARBA" id="ARBA00023015"/>
    </source>
</evidence>
<dbReference type="InterPro" id="IPR013324">
    <property type="entry name" value="RNA_pol_sigma_r3/r4-like"/>
</dbReference>
<evidence type="ECO:0000313" key="7">
    <source>
        <dbReference type="EMBL" id="OAK75528.1"/>
    </source>
</evidence>
<dbReference type="OrthoDB" id="9784272at2"/>
<dbReference type="GO" id="GO:0003677">
    <property type="term" value="F:DNA binding"/>
    <property type="evidence" value="ECO:0007669"/>
    <property type="project" value="InterPro"/>
</dbReference>
<sequence length="194" mass="22450">MKDNRESIHLLQSISQGSRHAFDIFYEKYIQFVYNIAFQYTKDHGETEDLCHDIFLEVLQKSDQYNPTKGSVRAWLAVKTKSRSLDRLRKKKALLTNRLEELLNGEEKGADVEFLAQLEQSIIMEALKSIPNEQREAIIRSYFQGETHREIASTMNKPLGSIKSLIRYGLNNMRKQKSLLHWVQSGGGEKNNGM</sequence>
<dbReference type="STRING" id="217031.ABB05_02165"/>
<dbReference type="InterPro" id="IPR007627">
    <property type="entry name" value="RNA_pol_sigma70_r2"/>
</dbReference>
<evidence type="ECO:0000256" key="4">
    <source>
        <dbReference type="ARBA" id="ARBA00023163"/>
    </source>
</evidence>
<evidence type="ECO:0000259" key="5">
    <source>
        <dbReference type="Pfam" id="PF04542"/>
    </source>
</evidence>
<dbReference type="EMBL" id="LDJR01000011">
    <property type="protein sequence ID" value="OAK75528.1"/>
    <property type="molecule type" value="Genomic_DNA"/>
</dbReference>
<name>A0A178A928_9BACI</name>
<dbReference type="PANTHER" id="PTHR43133">
    <property type="entry name" value="RNA POLYMERASE ECF-TYPE SIGMA FACTO"/>
    <property type="match status" value="1"/>
</dbReference>
<dbReference type="GO" id="GO:0006352">
    <property type="term" value="P:DNA-templated transcription initiation"/>
    <property type="evidence" value="ECO:0007669"/>
    <property type="project" value="InterPro"/>
</dbReference>
<comment type="caution">
    <text evidence="7">The sequence shown here is derived from an EMBL/GenBank/DDBJ whole genome shotgun (WGS) entry which is preliminary data.</text>
</comment>
<dbReference type="Pfam" id="PF04542">
    <property type="entry name" value="Sigma70_r2"/>
    <property type="match status" value="1"/>
</dbReference>
<dbReference type="NCBIfam" id="TIGR02937">
    <property type="entry name" value="sigma70-ECF"/>
    <property type="match status" value="1"/>
</dbReference>
<keyword evidence="3" id="KW-0731">Sigma factor</keyword>
<evidence type="ECO:0000313" key="8">
    <source>
        <dbReference type="Proteomes" id="UP000077881"/>
    </source>
</evidence>
<protein>
    <submittedName>
        <fullName evidence="7">RNA polymerase</fullName>
    </submittedName>
</protein>
<dbReference type="RefSeq" id="WP_057981615.1">
    <property type="nucleotide sequence ID" value="NZ_JAGGKH010000008.1"/>
</dbReference>
<comment type="similarity">
    <text evidence="1">Belongs to the sigma-70 factor family. ECF subfamily.</text>
</comment>
<dbReference type="Proteomes" id="UP000077881">
    <property type="component" value="Unassembled WGS sequence"/>
</dbReference>
<dbReference type="Pfam" id="PF08281">
    <property type="entry name" value="Sigma70_r4_2"/>
    <property type="match status" value="1"/>
</dbReference>
<feature type="domain" description="RNA polymerase sigma-70 region 2" evidence="5">
    <location>
        <begin position="25"/>
        <end position="92"/>
    </location>
</feature>
<accession>A0A178A928</accession>
<dbReference type="SUPFAM" id="SSF88659">
    <property type="entry name" value="Sigma3 and sigma4 domains of RNA polymerase sigma factors"/>
    <property type="match status" value="1"/>
</dbReference>